<proteinExistence type="predicted"/>
<dbReference type="RefSeq" id="WP_236888708.1">
    <property type="nucleotide sequence ID" value="NZ_AP024488.1"/>
</dbReference>
<dbReference type="EMBL" id="AP024488">
    <property type="protein sequence ID" value="BCS97279.1"/>
    <property type="molecule type" value="Genomic_DNA"/>
</dbReference>
<dbReference type="Proteomes" id="UP001320148">
    <property type="component" value="Chromosome"/>
</dbReference>
<dbReference type="PANTHER" id="PTHR21562">
    <property type="entry name" value="NOTUM-RELATED"/>
    <property type="match status" value="1"/>
</dbReference>
<name>A0ABM7PJ00_9BACT</name>
<dbReference type="PANTHER" id="PTHR21562:SF83">
    <property type="entry name" value="PECTIN ACETYLESTERASE 4"/>
    <property type="match status" value="1"/>
</dbReference>
<organism evidence="1 2">
    <name type="scientific">Desulfoluna limicola</name>
    <dbReference type="NCBI Taxonomy" id="2810562"/>
    <lineage>
        <taxon>Bacteria</taxon>
        <taxon>Pseudomonadati</taxon>
        <taxon>Thermodesulfobacteriota</taxon>
        <taxon>Desulfobacteria</taxon>
        <taxon>Desulfobacterales</taxon>
        <taxon>Desulfolunaceae</taxon>
        <taxon>Desulfoluna</taxon>
    </lineage>
</organism>
<accession>A0ABM7PJ00</accession>
<evidence type="ECO:0000313" key="2">
    <source>
        <dbReference type="Proteomes" id="UP001320148"/>
    </source>
</evidence>
<dbReference type="PROSITE" id="PS51257">
    <property type="entry name" value="PROKAR_LIPOPROTEIN"/>
    <property type="match status" value="1"/>
</dbReference>
<sequence>MRRWSVIPFVALVLFLPFLFGGCEEDIKYYEWNMVQLEAADGGDYVCGNGSAYKFFVNPSLTSDNVLIYYEGGGACWDYASCSGQSGIRGAANPNGIPDDYMEGFSIPAIMSPFIFRAHPWERVDTQNWTIIFVPYCTGDIFIGDNSKTYISEDGTELDWRHNGFKNTQGILNWMKTGPFKHHFDSIPKLMVTGCSAGGAGSILNYHFIRKGLGNSVGESILFNDSGPIYYTTGAKDLWSGRLHDKIRDSWGIENVIDELAGGDGVPTGFTADDFGSLNTALSIMYPDDKLAHTQFTRDGNYSGYSYERFYDPYPTKDEIHEMWADDQGYLMAMYDTLYEQNANTGYFVPYYRPFNESHCSCVLSFDDTDITGTGMNVRDYANRLLNSNLTMDGMQIYEEPSEEELNRPYIFWDLLDLLMGAL</sequence>
<evidence type="ECO:0000313" key="1">
    <source>
        <dbReference type="EMBL" id="BCS97279.1"/>
    </source>
</evidence>
<keyword evidence="2" id="KW-1185">Reference proteome</keyword>
<dbReference type="Pfam" id="PF03283">
    <property type="entry name" value="PAE"/>
    <property type="match status" value="1"/>
</dbReference>
<evidence type="ECO:0008006" key="3">
    <source>
        <dbReference type="Google" id="ProtNLM"/>
    </source>
</evidence>
<dbReference type="InterPro" id="IPR004963">
    <property type="entry name" value="PAE/NOTUM"/>
</dbReference>
<protein>
    <recommendedName>
        <fullName evidence="3">Pectinacetylesterase</fullName>
    </recommendedName>
</protein>
<gene>
    <name evidence="1" type="ORF">DSLASN_29110</name>
</gene>
<reference evidence="1 2" key="1">
    <citation type="submission" date="2021-02" db="EMBL/GenBank/DDBJ databases">
        <title>Complete genome of Desulfoluna sp. strain ASN36.</title>
        <authorList>
            <person name="Takahashi A."/>
            <person name="Kojima H."/>
            <person name="Fukui M."/>
        </authorList>
    </citation>
    <scope>NUCLEOTIDE SEQUENCE [LARGE SCALE GENOMIC DNA]</scope>
    <source>
        <strain evidence="1 2">ASN36</strain>
    </source>
</reference>